<dbReference type="EMBL" id="SGPM01000418">
    <property type="protein sequence ID" value="THH22378.1"/>
    <property type="molecule type" value="Genomic_DNA"/>
</dbReference>
<evidence type="ECO:0000259" key="11">
    <source>
        <dbReference type="PROSITE" id="PS51038"/>
    </source>
</evidence>
<evidence type="ECO:0000256" key="2">
    <source>
        <dbReference type="ARBA" id="ARBA00011975"/>
    </source>
</evidence>
<feature type="compositionally biased region" description="Basic and acidic residues" evidence="10">
    <location>
        <begin position="54"/>
        <end position="70"/>
    </location>
</feature>
<evidence type="ECO:0000256" key="9">
    <source>
        <dbReference type="RuleBase" id="RU000416"/>
    </source>
</evidence>
<dbReference type="InterPro" id="IPR029063">
    <property type="entry name" value="SAM-dependent_MTases_sf"/>
</dbReference>
<organism evidence="12 13">
    <name type="scientific">Antrodiella citrinella</name>
    <dbReference type="NCBI Taxonomy" id="2447956"/>
    <lineage>
        <taxon>Eukaryota</taxon>
        <taxon>Fungi</taxon>
        <taxon>Dikarya</taxon>
        <taxon>Basidiomycota</taxon>
        <taxon>Agaricomycotina</taxon>
        <taxon>Agaricomycetes</taxon>
        <taxon>Polyporales</taxon>
        <taxon>Steccherinaceae</taxon>
        <taxon>Antrodiella</taxon>
    </lineage>
</organism>
<feature type="region of interest" description="Disordered" evidence="10">
    <location>
        <begin position="1"/>
        <end position="111"/>
    </location>
</feature>
<gene>
    <name evidence="12" type="ORF">EUX98_g8210</name>
</gene>
<dbReference type="Pfam" id="PF00145">
    <property type="entry name" value="DNA_methylase"/>
    <property type="match status" value="1"/>
</dbReference>
<dbReference type="GO" id="GO:0032259">
    <property type="term" value="P:methylation"/>
    <property type="evidence" value="ECO:0007669"/>
    <property type="project" value="UniProtKB-KW"/>
</dbReference>
<dbReference type="PANTHER" id="PTHR10629:SF52">
    <property type="entry name" value="DNA (CYTOSINE-5)-METHYLTRANSFERASE 1"/>
    <property type="match status" value="1"/>
</dbReference>
<feature type="compositionally biased region" description="Acidic residues" evidence="10">
    <location>
        <begin position="97"/>
        <end position="108"/>
    </location>
</feature>
<evidence type="ECO:0000313" key="12">
    <source>
        <dbReference type="EMBL" id="THH22378.1"/>
    </source>
</evidence>
<dbReference type="Gene3D" id="2.30.30.490">
    <property type="match status" value="2"/>
</dbReference>
<feature type="active site" evidence="8">
    <location>
        <position position="772"/>
    </location>
</feature>
<sequence>MRTPTPASSGSSTRLASGSGSASGASTRVASSSGSSQGVKRKAAGGVGAEPDVDSGRGSESSRIDKRLKADNLQSNPKYKPQDRDMKETATTPIIGEDPEDEFDPDDENQNKPIRYLSGFALFDPKRALEMVSLDALNEAGDHNYEAAGYVAPMFVNEEDAGQEDEDEEEVMQRLRTSRVLSFWFDYTIADDKIFRQFYLPRRVVQIIVSSVLANPGQTHDEFKDVYLDRYDEFMRARISTTLIDDATPILRQIIPTLQQAPTLRNSPLIKHLLGRDIPSASSSARSSLVPQNRPRLNGRLFTAQNIFAGNIDLAVLRPENQNPTHVTSLIERLAEGFFREHFVVRQKRLKLLRYFTEDRRNEKKVSFPGREQLDGVYWKAVVVDEETFRVGDCVVARGGAYQNRAEPEMPIDVTQLREDASAPDYFWFGKIIFINQQTKQMHVQWFEHASKSILQEYSDMDGSFTSIPAQNQQTDNVGPPDNCPACAAHDDTDDFPQEIKNGFAFQGTDYHISDFVLYKTDDQVCGIGQIMDIEWKNSVRHDDRDTMIVKALGRVSDVVGKPGCPDDVIKDERHLYFTDVLLGMPLSIVLHKCSVLHPLSLDAPDFETYLTTSPYNFYVTYKFPDLNHEVLSWESATKLRYKDVGICGTCGQNFLDHKEQMKAFMAVCAKKPLRVFDPFGGVGAFSAGLEQAGVMKMTHAVEISPSAAETLKKNFPGVVVYNQCSNIMLRYAIKKHERHDVETPKSLYDQSPVADPPRTGSIDCIVAGFPCQPHSRLNMFQRADDKKSHLILNLCAWVDFLRPKYCFFENVRGFLQYSLNSTQAGRYRVEGGIEMGGLKWLIHALLEMNYQVRYGLLQAAHYGTPQSRVRFFLIASQHNTPLPAFPMPVYAFPEKDALEIRSAKLPRPIAPIFAATKVVHNLVTIEDAIGDLPQFDWKHPRRIQQQRKVPHPDDPDANFYVSALACDKSKAFVGYSGPNAVYHTEPKTVFQRKCREKPLVDLQHYTRVLKEQVVERVLSIPLEAKADYRTLKQNKWEWQFSNPSSAVARDGFRPGLYGRLDKNAWFHTTVTNVEPTAKQSWLTKRRDVQCNRVVTVRELARSQGFPDHFVFVSKNNDVKTMQRQIGNAVPWPVSLALGRELRDTMLKKWVEDQKNAIEID</sequence>
<keyword evidence="5 8" id="KW-0949">S-adenosyl-L-methionine</keyword>
<dbReference type="OrthoDB" id="5376140at2759"/>
<dbReference type="InterPro" id="IPR050390">
    <property type="entry name" value="C5-Methyltransferase"/>
</dbReference>
<proteinExistence type="inferred from homology"/>
<evidence type="ECO:0000256" key="7">
    <source>
        <dbReference type="ARBA" id="ARBA00023242"/>
    </source>
</evidence>
<dbReference type="GO" id="GO:0003677">
    <property type="term" value="F:DNA binding"/>
    <property type="evidence" value="ECO:0007669"/>
    <property type="project" value="UniProtKB-KW"/>
</dbReference>
<dbReference type="PROSITE" id="PS51038">
    <property type="entry name" value="BAH"/>
    <property type="match status" value="1"/>
</dbReference>
<keyword evidence="7" id="KW-0539">Nucleus</keyword>
<dbReference type="AlphaFoldDB" id="A0A4S4MC80"/>
<dbReference type="GO" id="GO:0003886">
    <property type="term" value="F:DNA (cytosine-5-)-methyltransferase activity"/>
    <property type="evidence" value="ECO:0007669"/>
    <property type="project" value="UniProtKB-EC"/>
</dbReference>
<comment type="subcellular location">
    <subcellularLocation>
        <location evidence="1">Nucleus</location>
    </subcellularLocation>
</comment>
<dbReference type="EC" id="2.1.1.37" evidence="2"/>
<dbReference type="GO" id="GO:0044027">
    <property type="term" value="P:negative regulation of gene expression via chromosomal CpG island methylation"/>
    <property type="evidence" value="ECO:0007669"/>
    <property type="project" value="TreeGrafter"/>
</dbReference>
<keyword evidence="3 8" id="KW-0489">Methyltransferase</keyword>
<feature type="domain" description="BAH" evidence="11">
    <location>
        <begin position="509"/>
        <end position="635"/>
    </location>
</feature>
<evidence type="ECO:0000256" key="10">
    <source>
        <dbReference type="SAM" id="MobiDB-lite"/>
    </source>
</evidence>
<dbReference type="Gene3D" id="3.90.120.10">
    <property type="entry name" value="DNA Methylase, subunit A, domain 2"/>
    <property type="match status" value="1"/>
</dbReference>
<dbReference type="InterPro" id="IPR001525">
    <property type="entry name" value="C5_MeTfrase"/>
</dbReference>
<evidence type="ECO:0000256" key="6">
    <source>
        <dbReference type="ARBA" id="ARBA00023125"/>
    </source>
</evidence>
<dbReference type="GO" id="GO:0003682">
    <property type="term" value="F:chromatin binding"/>
    <property type="evidence" value="ECO:0007669"/>
    <property type="project" value="InterPro"/>
</dbReference>
<reference evidence="12 13" key="1">
    <citation type="submission" date="2019-02" db="EMBL/GenBank/DDBJ databases">
        <title>Genome sequencing of the rare red list fungi Antrodiella citrinella (Flaviporus citrinellus).</title>
        <authorList>
            <person name="Buettner E."/>
            <person name="Kellner H."/>
        </authorList>
    </citation>
    <scope>NUCLEOTIDE SEQUENCE [LARGE SCALE GENOMIC DNA]</scope>
    <source>
        <strain evidence="12 13">DSM 108506</strain>
    </source>
</reference>
<dbReference type="SUPFAM" id="SSF53335">
    <property type="entry name" value="S-adenosyl-L-methionine-dependent methyltransferases"/>
    <property type="match status" value="1"/>
</dbReference>
<evidence type="ECO:0000256" key="1">
    <source>
        <dbReference type="ARBA" id="ARBA00004123"/>
    </source>
</evidence>
<dbReference type="PRINTS" id="PR00105">
    <property type="entry name" value="C5METTRFRASE"/>
</dbReference>
<keyword evidence="4 8" id="KW-0808">Transferase</keyword>
<comment type="similarity">
    <text evidence="8 9">Belongs to the class I-like SAM-binding methyltransferase superfamily. C5-methyltransferase family.</text>
</comment>
<dbReference type="Proteomes" id="UP000308730">
    <property type="component" value="Unassembled WGS sequence"/>
</dbReference>
<comment type="caution">
    <text evidence="12">The sequence shown here is derived from an EMBL/GenBank/DDBJ whole genome shotgun (WGS) entry which is preliminary data.</text>
</comment>
<dbReference type="NCBIfam" id="TIGR00675">
    <property type="entry name" value="dcm"/>
    <property type="match status" value="1"/>
</dbReference>
<dbReference type="InterPro" id="IPR001025">
    <property type="entry name" value="BAH_dom"/>
</dbReference>
<keyword evidence="13" id="KW-1185">Reference proteome</keyword>
<evidence type="ECO:0000256" key="4">
    <source>
        <dbReference type="ARBA" id="ARBA00022679"/>
    </source>
</evidence>
<accession>A0A4S4MC80</accession>
<dbReference type="InterPro" id="IPR043151">
    <property type="entry name" value="BAH_sf"/>
</dbReference>
<evidence type="ECO:0000256" key="8">
    <source>
        <dbReference type="PROSITE-ProRule" id="PRU01016"/>
    </source>
</evidence>
<protein>
    <recommendedName>
        <fullName evidence="2">DNA (cytosine-5-)-methyltransferase</fullName>
        <ecNumber evidence="2">2.1.1.37</ecNumber>
    </recommendedName>
</protein>
<evidence type="ECO:0000256" key="5">
    <source>
        <dbReference type="ARBA" id="ARBA00022691"/>
    </source>
</evidence>
<keyword evidence="6" id="KW-0238">DNA-binding</keyword>
<dbReference type="GO" id="GO:0005634">
    <property type="term" value="C:nucleus"/>
    <property type="evidence" value="ECO:0007669"/>
    <property type="project" value="UniProtKB-SubCell"/>
</dbReference>
<name>A0A4S4MC80_9APHY</name>
<dbReference type="PROSITE" id="PS51679">
    <property type="entry name" value="SAM_MT_C5"/>
    <property type="match status" value="1"/>
</dbReference>
<evidence type="ECO:0000313" key="13">
    <source>
        <dbReference type="Proteomes" id="UP000308730"/>
    </source>
</evidence>
<dbReference type="PANTHER" id="PTHR10629">
    <property type="entry name" value="CYTOSINE-SPECIFIC METHYLTRANSFERASE"/>
    <property type="match status" value="1"/>
</dbReference>
<evidence type="ECO:0000256" key="3">
    <source>
        <dbReference type="ARBA" id="ARBA00022603"/>
    </source>
</evidence>
<dbReference type="Gene3D" id="3.40.50.150">
    <property type="entry name" value="Vaccinia Virus protein VP39"/>
    <property type="match status" value="1"/>
</dbReference>
<feature type="compositionally biased region" description="Low complexity" evidence="10">
    <location>
        <begin position="7"/>
        <end position="38"/>
    </location>
</feature>